<dbReference type="eggNOG" id="KOG0635">
    <property type="taxonomic scope" value="Eukaryota"/>
</dbReference>
<dbReference type="AlphaFoldDB" id="A0A0D9X0M5"/>
<protein>
    <recommendedName>
        <fullName evidence="4">Adenylyl-sulfate kinase</fullName>
    </recommendedName>
</protein>
<dbReference type="Gene3D" id="3.40.50.300">
    <property type="entry name" value="P-loop containing nucleotide triphosphate hydrolases"/>
    <property type="match status" value="2"/>
</dbReference>
<organism evidence="2 3">
    <name type="scientific">Leersia perrieri</name>
    <dbReference type="NCBI Taxonomy" id="77586"/>
    <lineage>
        <taxon>Eukaryota</taxon>
        <taxon>Viridiplantae</taxon>
        <taxon>Streptophyta</taxon>
        <taxon>Embryophyta</taxon>
        <taxon>Tracheophyta</taxon>
        <taxon>Spermatophyta</taxon>
        <taxon>Magnoliopsida</taxon>
        <taxon>Liliopsida</taxon>
        <taxon>Poales</taxon>
        <taxon>Poaceae</taxon>
        <taxon>BOP clade</taxon>
        <taxon>Oryzoideae</taxon>
        <taxon>Oryzeae</taxon>
        <taxon>Oryzinae</taxon>
        <taxon>Leersia</taxon>
    </lineage>
</organism>
<keyword evidence="3" id="KW-1185">Reference proteome</keyword>
<evidence type="ECO:0000313" key="2">
    <source>
        <dbReference type="EnsemblPlants" id="LPERR07G16900.1"/>
    </source>
</evidence>
<dbReference type="EnsemblPlants" id="LPERR07G16900.1">
    <property type="protein sequence ID" value="LPERR07G16900.1"/>
    <property type="gene ID" value="LPERR07G16900"/>
</dbReference>
<dbReference type="InterPro" id="IPR027417">
    <property type="entry name" value="P-loop_NTPase"/>
</dbReference>
<accession>A0A0D9X0M5</accession>
<dbReference type="HOGENOM" id="CLU_046932_0_0_1"/>
<dbReference type="Proteomes" id="UP000032180">
    <property type="component" value="Chromosome 7"/>
</dbReference>
<reference evidence="3" key="2">
    <citation type="submission" date="2013-12" db="EMBL/GenBank/DDBJ databases">
        <authorList>
            <person name="Yu Y."/>
            <person name="Lee S."/>
            <person name="de Baynast K."/>
            <person name="Wissotski M."/>
            <person name="Liu L."/>
            <person name="Talag J."/>
            <person name="Goicoechea J."/>
            <person name="Angelova A."/>
            <person name="Jetty R."/>
            <person name="Kudrna D."/>
            <person name="Golser W."/>
            <person name="Rivera L."/>
            <person name="Zhang J."/>
            <person name="Wing R."/>
        </authorList>
    </citation>
    <scope>NUCLEOTIDE SEQUENCE</scope>
</reference>
<dbReference type="STRING" id="77586.A0A0D9X0M5"/>
<sequence>MEAALPFHHPAASSSSSSSTAPHHAPRLAPPPPPRGPRAAVRCALARSHRSPANLGLPPPLRLRLAPSPSPRRAPPVAVVECATGREEHVVVSLVGEDKVVQMSSTVPKASNIFWHDCAVGQADRQKLLKQKGCVVWITGLSGSGFTGIDDPYEPPLNSEIEIKEVDGVCPSPSDMAGQIVTYLEEKGFLHE</sequence>
<evidence type="ECO:0000256" key="1">
    <source>
        <dbReference type="SAM" id="MobiDB-lite"/>
    </source>
</evidence>
<dbReference type="Gramene" id="LPERR07G16900.1">
    <property type="protein sequence ID" value="LPERR07G16900.1"/>
    <property type="gene ID" value="LPERR07G16900"/>
</dbReference>
<feature type="region of interest" description="Disordered" evidence="1">
    <location>
        <begin position="1"/>
        <end position="61"/>
    </location>
</feature>
<reference evidence="2" key="3">
    <citation type="submission" date="2015-04" db="UniProtKB">
        <authorList>
            <consortium name="EnsemblPlants"/>
        </authorList>
    </citation>
    <scope>IDENTIFICATION</scope>
</reference>
<name>A0A0D9X0M5_9ORYZ</name>
<proteinExistence type="predicted"/>
<evidence type="ECO:0008006" key="4">
    <source>
        <dbReference type="Google" id="ProtNLM"/>
    </source>
</evidence>
<evidence type="ECO:0000313" key="3">
    <source>
        <dbReference type="Proteomes" id="UP000032180"/>
    </source>
</evidence>
<reference evidence="2 3" key="1">
    <citation type="submission" date="2012-08" db="EMBL/GenBank/DDBJ databases">
        <title>Oryza genome evolution.</title>
        <authorList>
            <person name="Wing R.A."/>
        </authorList>
    </citation>
    <scope>NUCLEOTIDE SEQUENCE</scope>
</reference>
<feature type="compositionally biased region" description="Low complexity" evidence="1">
    <location>
        <begin position="1"/>
        <end position="23"/>
    </location>
</feature>